<dbReference type="InterPro" id="IPR005325">
    <property type="entry name" value="DUF308_memb"/>
</dbReference>
<evidence type="ECO:0000313" key="2">
    <source>
        <dbReference type="EMBL" id="GHO87956.1"/>
    </source>
</evidence>
<keyword evidence="1" id="KW-1133">Transmembrane helix</keyword>
<organism evidence="2 3">
    <name type="scientific">Dictyobacter formicarum</name>
    <dbReference type="NCBI Taxonomy" id="2778368"/>
    <lineage>
        <taxon>Bacteria</taxon>
        <taxon>Bacillati</taxon>
        <taxon>Chloroflexota</taxon>
        <taxon>Ktedonobacteria</taxon>
        <taxon>Ktedonobacterales</taxon>
        <taxon>Dictyobacteraceae</taxon>
        <taxon>Dictyobacter</taxon>
    </lineage>
</organism>
<evidence type="ECO:0008006" key="4">
    <source>
        <dbReference type="Google" id="ProtNLM"/>
    </source>
</evidence>
<evidence type="ECO:0000313" key="3">
    <source>
        <dbReference type="Proteomes" id="UP000635565"/>
    </source>
</evidence>
<feature type="transmembrane region" description="Helical" evidence="1">
    <location>
        <begin position="97"/>
        <end position="118"/>
    </location>
</feature>
<feature type="transmembrane region" description="Helical" evidence="1">
    <location>
        <begin position="16"/>
        <end position="37"/>
    </location>
</feature>
<feature type="transmembrane region" description="Helical" evidence="1">
    <location>
        <begin position="154"/>
        <end position="176"/>
    </location>
</feature>
<feature type="transmembrane region" description="Helical" evidence="1">
    <location>
        <begin position="124"/>
        <end position="147"/>
    </location>
</feature>
<dbReference type="Pfam" id="PF03729">
    <property type="entry name" value="DUF308"/>
    <property type="match status" value="2"/>
</dbReference>
<evidence type="ECO:0000256" key="1">
    <source>
        <dbReference type="SAM" id="Phobius"/>
    </source>
</evidence>
<dbReference type="PANTHER" id="PTHR34989">
    <property type="entry name" value="PROTEIN HDED"/>
    <property type="match status" value="1"/>
</dbReference>
<dbReference type="PANTHER" id="PTHR34989:SF1">
    <property type="entry name" value="PROTEIN HDED"/>
    <property type="match status" value="1"/>
</dbReference>
<comment type="caution">
    <text evidence="2">The sequence shown here is derived from an EMBL/GenBank/DDBJ whole genome shotgun (WGS) entry which is preliminary data.</text>
</comment>
<accession>A0ABQ3VRJ9</accession>
<sequence length="192" mass="20501">MDTRLPGISPRMYTAIPWWIAMMEGIALVIIGLLLLISPTMTTLVLVQVLGWYWLIGGILSFVSIFVDRTQWGWKLAIGILGVLAGLAVIRDPLWSTLMVPTLIVIFLAVQALIVGAIELIQGFTGGGVAAIMLGIINIILGIVLLFSPLAAAMVLPLVLGIFALIGGIIALYGAYRLQKQPELAATQPSAI</sequence>
<keyword evidence="1" id="KW-0812">Transmembrane</keyword>
<proteinExistence type="predicted"/>
<gene>
    <name evidence="2" type="ORF">KSZ_59620</name>
</gene>
<name>A0ABQ3VRJ9_9CHLR</name>
<dbReference type="EMBL" id="BNJJ01000020">
    <property type="protein sequence ID" value="GHO87956.1"/>
    <property type="molecule type" value="Genomic_DNA"/>
</dbReference>
<dbReference type="InterPro" id="IPR052712">
    <property type="entry name" value="Acid_resist_chaperone_HdeD"/>
</dbReference>
<dbReference type="Proteomes" id="UP000635565">
    <property type="component" value="Unassembled WGS sequence"/>
</dbReference>
<protein>
    <recommendedName>
        <fullName evidence="4">HdeD family acid-resistance protein</fullName>
    </recommendedName>
</protein>
<feature type="transmembrane region" description="Helical" evidence="1">
    <location>
        <begin position="44"/>
        <end position="66"/>
    </location>
</feature>
<dbReference type="RefSeq" id="WP_201365483.1">
    <property type="nucleotide sequence ID" value="NZ_BNJJ01000020.1"/>
</dbReference>
<keyword evidence="3" id="KW-1185">Reference proteome</keyword>
<reference evidence="2 3" key="1">
    <citation type="journal article" date="2021" name="Int. J. Syst. Evol. Microbiol.">
        <title>Reticulibacter mediterranei gen. nov., sp. nov., within the new family Reticulibacteraceae fam. nov., and Ktedonospora formicarum gen. nov., sp. nov., Ktedonobacter robiniae sp. nov., Dictyobacter formicarum sp. nov. and Dictyobacter arantiisoli sp. nov., belonging to the class Ktedonobacteria.</title>
        <authorList>
            <person name="Yabe S."/>
            <person name="Zheng Y."/>
            <person name="Wang C.M."/>
            <person name="Sakai Y."/>
            <person name="Abe K."/>
            <person name="Yokota A."/>
            <person name="Donadio S."/>
            <person name="Cavaletti L."/>
            <person name="Monciardini P."/>
        </authorList>
    </citation>
    <scope>NUCLEOTIDE SEQUENCE [LARGE SCALE GENOMIC DNA]</scope>
    <source>
        <strain evidence="2 3">SOSP1-9</strain>
    </source>
</reference>
<keyword evidence="1" id="KW-0472">Membrane</keyword>